<dbReference type="Proteomes" id="UP000000450">
    <property type="component" value="Chromosome"/>
</dbReference>
<reference evidence="2 3" key="1">
    <citation type="journal article" date="2010" name="J. Bacteriol.">
        <title>Completed genome sequence of the anaerobic iron-oxidizing bacterium Acidovorax ebreus strain TPSY.</title>
        <authorList>
            <person name="Byrne-Bailey K.G."/>
            <person name="Weber K.A."/>
            <person name="Chair A.H."/>
            <person name="Bose S."/>
            <person name="Knox T."/>
            <person name="Spanbauer T.L."/>
            <person name="Chertkov O."/>
            <person name="Coates J.D."/>
        </authorList>
    </citation>
    <scope>NUCLEOTIDE SEQUENCE [LARGE SCALE GENOMIC DNA]</scope>
    <source>
        <strain evidence="2 3">TPSY</strain>
    </source>
</reference>
<dbReference type="Pfam" id="PF15887">
    <property type="entry name" value="Peptidase_Mx"/>
    <property type="match status" value="1"/>
</dbReference>
<organism evidence="2 3">
    <name type="scientific">Acidovorax ebreus (strain TPSY)</name>
    <name type="common">Diaphorobacter sp. (strain TPSY)</name>
    <dbReference type="NCBI Taxonomy" id="535289"/>
    <lineage>
        <taxon>Bacteria</taxon>
        <taxon>Pseudomonadati</taxon>
        <taxon>Pseudomonadota</taxon>
        <taxon>Betaproteobacteria</taxon>
        <taxon>Burkholderiales</taxon>
        <taxon>Comamonadaceae</taxon>
        <taxon>Diaphorobacter</taxon>
    </lineage>
</organism>
<dbReference type="EMBL" id="CP001392">
    <property type="protein sequence ID" value="ACM34272.1"/>
    <property type="molecule type" value="Genomic_DNA"/>
</dbReference>
<dbReference type="AlphaFoldDB" id="A0A9J9UC94"/>
<evidence type="ECO:0000313" key="2">
    <source>
        <dbReference type="EMBL" id="ACM34272.1"/>
    </source>
</evidence>
<dbReference type="InterPro" id="IPR011201">
    <property type="entry name" value="Zinc-ribbon_6_bact"/>
</dbReference>
<protein>
    <recommendedName>
        <fullName evidence="1">Zinc-ribbon domain-containing protein</fullName>
    </recommendedName>
</protein>
<evidence type="ECO:0000259" key="1">
    <source>
        <dbReference type="Pfam" id="PF10005"/>
    </source>
</evidence>
<gene>
    <name evidence="2" type="ordered locus">Dtpsy_2838</name>
</gene>
<evidence type="ECO:0000313" key="3">
    <source>
        <dbReference type="Proteomes" id="UP000000450"/>
    </source>
</evidence>
<dbReference type="PIRSF" id="PIRSF012641">
    <property type="entry name" value="UCP012641"/>
    <property type="match status" value="1"/>
</dbReference>
<dbReference type="RefSeq" id="WP_015914147.1">
    <property type="nucleotide sequence ID" value="NC_011992.1"/>
</dbReference>
<keyword evidence="3" id="KW-1185">Reference proteome</keyword>
<name>A0A9J9UC94_ACIET</name>
<dbReference type="KEGG" id="dia:Dtpsy_2838"/>
<sequence length="366" mass="40758">MRLFHCGQCGSLVFFESVQCVHCGCTLAFSPEDMAMLALAPADDGDHALSRTWQRVPTRGSDGAAPPAHYQLCTNRTTYGACTFALPAADAQAHGGLCAACRRTRVLPDLSLPDNLRRWSQIESAKRHLFYTLARLGLLSTQQPGPVYEFLADVAGAPPVMTGHAQGVVTLNVAEADDDERARRRQAMHEPYRTLLGHLRHESGHYYWEELVLRAGHVETFRALFGDERRDYAQALQAHYQRAPLPAAQWQPQHVSAYAAAHPWEDWAETWAHYLHLVDLLETAASFQTHMAIPGTTPDHAQHYAMPDPFAQPAPGFDAMVSAWMPLTLLLNSLNRSMGQRDAYPFALSTGALRKLRFVHDTVARR</sequence>
<dbReference type="Pfam" id="PF10005">
    <property type="entry name" value="Zn_ribbon_DZR_6"/>
    <property type="match status" value="1"/>
</dbReference>
<feature type="domain" description="Zinc-ribbon" evidence="1">
    <location>
        <begin position="3"/>
        <end position="111"/>
    </location>
</feature>
<accession>A0A9J9UC94</accession>
<dbReference type="InterPro" id="IPR031321">
    <property type="entry name" value="UCP012641"/>
</dbReference>
<proteinExistence type="predicted"/>